<dbReference type="Proteomes" id="UP000274429">
    <property type="component" value="Unassembled WGS sequence"/>
</dbReference>
<dbReference type="AlphaFoldDB" id="A0A0R3WX95"/>
<evidence type="ECO:0000313" key="3">
    <source>
        <dbReference type="WBParaSite" id="TTAC_0000538501-mRNA-1"/>
    </source>
</evidence>
<reference evidence="1 2" key="2">
    <citation type="submission" date="2018-11" db="EMBL/GenBank/DDBJ databases">
        <authorList>
            <consortium name="Pathogen Informatics"/>
        </authorList>
    </citation>
    <scope>NUCLEOTIDE SEQUENCE [LARGE SCALE GENOMIC DNA]</scope>
</reference>
<organism evidence="3">
    <name type="scientific">Hydatigena taeniaeformis</name>
    <name type="common">Feline tapeworm</name>
    <name type="synonym">Taenia taeniaeformis</name>
    <dbReference type="NCBI Taxonomy" id="6205"/>
    <lineage>
        <taxon>Eukaryota</taxon>
        <taxon>Metazoa</taxon>
        <taxon>Spiralia</taxon>
        <taxon>Lophotrochozoa</taxon>
        <taxon>Platyhelminthes</taxon>
        <taxon>Cestoda</taxon>
        <taxon>Eucestoda</taxon>
        <taxon>Cyclophyllidea</taxon>
        <taxon>Taeniidae</taxon>
        <taxon>Hydatigera</taxon>
    </lineage>
</organism>
<gene>
    <name evidence="1" type="ORF">TTAC_LOCUS5371</name>
</gene>
<keyword evidence="2" id="KW-1185">Reference proteome</keyword>
<dbReference type="EMBL" id="UYWX01007214">
    <property type="protein sequence ID" value="VDM26819.1"/>
    <property type="molecule type" value="Genomic_DNA"/>
</dbReference>
<dbReference type="WBParaSite" id="TTAC_0000538501-mRNA-1">
    <property type="protein sequence ID" value="TTAC_0000538501-mRNA-1"/>
    <property type="gene ID" value="TTAC_0000538501"/>
</dbReference>
<sequence length="146" mass="15482">MPGPELISLTPKGHTEVDVTMTARTDWDKKDVLVAYVAGAAEAKNCIQYNDTMECIIGGLLPRIPYNVCARFCHSNATATTAVSDSSGGAQLSSSVDLFRIGTVEANDALICSNAVCSSVTIPIEVVLCTEAEEEGEEDVIAVSRR</sequence>
<protein>
    <submittedName>
        <fullName evidence="3">Fibronectin type-III domain-containing protein</fullName>
    </submittedName>
</protein>
<proteinExistence type="predicted"/>
<evidence type="ECO:0000313" key="2">
    <source>
        <dbReference type="Proteomes" id="UP000274429"/>
    </source>
</evidence>
<reference evidence="3" key="1">
    <citation type="submission" date="2017-02" db="UniProtKB">
        <authorList>
            <consortium name="WormBaseParasite"/>
        </authorList>
    </citation>
    <scope>IDENTIFICATION</scope>
</reference>
<evidence type="ECO:0000313" key="1">
    <source>
        <dbReference type="EMBL" id="VDM26819.1"/>
    </source>
</evidence>
<accession>A0A0R3WX95</accession>
<name>A0A0R3WX95_HYDTA</name>